<dbReference type="InterPro" id="IPR001509">
    <property type="entry name" value="Epimerase_deHydtase"/>
</dbReference>
<comment type="caution">
    <text evidence="2">The sequence shown here is derived from an EMBL/GenBank/DDBJ whole genome shotgun (WGS) entry which is preliminary data.</text>
</comment>
<dbReference type="InterPro" id="IPR036291">
    <property type="entry name" value="NAD(P)-bd_dom_sf"/>
</dbReference>
<feature type="non-terminal residue" evidence="2">
    <location>
        <position position="45"/>
    </location>
</feature>
<evidence type="ECO:0000313" key="3">
    <source>
        <dbReference type="Proteomes" id="UP000234341"/>
    </source>
</evidence>
<evidence type="ECO:0000313" key="2">
    <source>
        <dbReference type="EMBL" id="PLP96564.1"/>
    </source>
</evidence>
<dbReference type="Proteomes" id="UP000234341">
    <property type="component" value="Unassembled WGS sequence"/>
</dbReference>
<dbReference type="EMBL" id="PJRP01000026">
    <property type="protein sequence ID" value="PLP96564.1"/>
    <property type="molecule type" value="Genomic_DNA"/>
</dbReference>
<proteinExistence type="predicted"/>
<accession>A0A2N5C2W4</accession>
<dbReference type="OrthoDB" id="8967463at2"/>
<reference evidence="2 3" key="1">
    <citation type="submission" date="2017-12" db="EMBL/GenBank/DDBJ databases">
        <title>Genome sequence of the active heterotrophic nitrifier-denitrifier, Cupriavidus pauculus UM1.</title>
        <authorList>
            <person name="Putonti C."/>
            <person name="Castignetti D."/>
        </authorList>
    </citation>
    <scope>NUCLEOTIDE SEQUENCE [LARGE SCALE GENOMIC DNA]</scope>
    <source>
        <strain evidence="2 3">UM1</strain>
    </source>
</reference>
<dbReference type="RefSeq" id="WP_146002161.1">
    <property type="nucleotide sequence ID" value="NZ_BPUO01000031.1"/>
</dbReference>
<organism evidence="2 3">
    <name type="scientific">Cupriavidus pauculus</name>
    <dbReference type="NCBI Taxonomy" id="82633"/>
    <lineage>
        <taxon>Bacteria</taxon>
        <taxon>Pseudomonadati</taxon>
        <taxon>Pseudomonadota</taxon>
        <taxon>Betaproteobacteria</taxon>
        <taxon>Burkholderiales</taxon>
        <taxon>Burkholderiaceae</taxon>
        <taxon>Cupriavidus</taxon>
    </lineage>
</organism>
<gene>
    <name evidence="2" type="ORF">CYJ10_31895</name>
</gene>
<dbReference type="AlphaFoldDB" id="A0A2N5C2W4"/>
<evidence type="ECO:0000259" key="1">
    <source>
        <dbReference type="Pfam" id="PF01370"/>
    </source>
</evidence>
<name>A0A2N5C2W4_9BURK</name>
<dbReference type="SUPFAM" id="SSF51735">
    <property type="entry name" value="NAD(P)-binding Rossmann-fold domains"/>
    <property type="match status" value="1"/>
</dbReference>
<sequence length="45" mass="5182">MKKVLILGVNGFIGHHLTRRILETTQWEVYGMDMSSDRLGDLVNH</sequence>
<dbReference type="Pfam" id="PF01370">
    <property type="entry name" value="Epimerase"/>
    <property type="match status" value="1"/>
</dbReference>
<protein>
    <submittedName>
        <fullName evidence="2">Bifunctional UDP-4-keto-pentose/UDP-xylose synthase</fullName>
    </submittedName>
</protein>
<feature type="domain" description="NAD-dependent epimerase/dehydratase" evidence="1">
    <location>
        <begin position="4"/>
        <end position="36"/>
    </location>
</feature>
<dbReference type="Gene3D" id="3.40.50.720">
    <property type="entry name" value="NAD(P)-binding Rossmann-like Domain"/>
    <property type="match status" value="1"/>
</dbReference>